<dbReference type="SUPFAM" id="SSF143243">
    <property type="entry name" value="Nqo5-like"/>
    <property type="match status" value="1"/>
</dbReference>
<evidence type="ECO:0000256" key="1">
    <source>
        <dbReference type="ARBA" id="ARBA00007569"/>
    </source>
</evidence>
<dbReference type="EMBL" id="CP126210">
    <property type="protein sequence ID" value="WIA11920.1"/>
    <property type="molecule type" value="Genomic_DNA"/>
</dbReference>
<dbReference type="PROSITE" id="PS51257">
    <property type="entry name" value="PROKAR_LIPOPROTEIN"/>
    <property type="match status" value="1"/>
</dbReference>
<feature type="region of interest" description="Disordered" evidence="4">
    <location>
        <begin position="44"/>
        <end position="76"/>
    </location>
</feature>
<proteinExistence type="inferred from homology"/>
<keyword evidence="3" id="KW-0520">NAD</keyword>
<dbReference type="InterPro" id="IPR001268">
    <property type="entry name" value="NADH_UbQ_OxRdtase_30kDa_su"/>
</dbReference>
<evidence type="ECO:0000313" key="7">
    <source>
        <dbReference type="Proteomes" id="UP001244341"/>
    </source>
</evidence>
<dbReference type="InterPro" id="IPR010218">
    <property type="entry name" value="NADH_DH_suC"/>
</dbReference>
<dbReference type="NCBIfam" id="NF004733">
    <property type="entry name" value="PRK06074.1-5"/>
    <property type="match status" value="1"/>
</dbReference>
<accession>A0ABY8TS37</accession>
<dbReference type="InterPro" id="IPR020396">
    <property type="entry name" value="NADH_UbQ_OxRdtase_CS"/>
</dbReference>
<protein>
    <recommendedName>
        <fullName evidence="5">NADH:ubiquinone oxidoreductase 30kDa subunit domain-containing protein</fullName>
    </recommendedName>
</protein>
<reference evidence="6 7" key="1">
    <citation type="submission" date="2023-05" db="EMBL/GenBank/DDBJ databases">
        <title>A 100% complete, gapless, phased diploid assembly of the Scenedesmus obliquus UTEX 3031 genome.</title>
        <authorList>
            <person name="Biondi T.C."/>
            <person name="Hanschen E.R."/>
            <person name="Kwon T."/>
            <person name="Eng W."/>
            <person name="Kruse C.P.S."/>
            <person name="Koehler S.I."/>
            <person name="Kunde Y."/>
            <person name="Gleasner C.D."/>
            <person name="You Mak K.T."/>
            <person name="Polle J."/>
            <person name="Hovde B.T."/>
            <person name="Starkenburg S.R."/>
        </authorList>
    </citation>
    <scope>NUCLEOTIDE SEQUENCE [LARGE SCALE GENOMIC DNA]</scope>
    <source>
        <strain evidence="6 7">DOE0152z</strain>
    </source>
</reference>
<dbReference type="PANTHER" id="PTHR10884:SF14">
    <property type="entry name" value="NADH DEHYDROGENASE [UBIQUINONE] IRON-SULFUR PROTEIN 3, MITOCHONDRIAL"/>
    <property type="match status" value="1"/>
</dbReference>
<dbReference type="HAMAP" id="MF_01357">
    <property type="entry name" value="NDH1_NuoC"/>
    <property type="match status" value="1"/>
</dbReference>
<dbReference type="InterPro" id="IPR037232">
    <property type="entry name" value="NADH_quin_OxRdtase_su_C/D-like"/>
</dbReference>
<feature type="domain" description="NADH:ubiquinone oxidoreductase 30kDa subunit" evidence="5">
    <location>
        <begin position="142"/>
        <end position="262"/>
    </location>
</feature>
<comment type="similarity">
    <text evidence="1 3">Belongs to the complex I 30 kDa subunit family.</text>
</comment>
<keyword evidence="7" id="KW-1185">Reference proteome</keyword>
<evidence type="ECO:0000259" key="5">
    <source>
        <dbReference type="Pfam" id="PF00329"/>
    </source>
</evidence>
<dbReference type="Pfam" id="PF00329">
    <property type="entry name" value="Complex1_30kDa"/>
    <property type="match status" value="1"/>
</dbReference>
<evidence type="ECO:0000256" key="2">
    <source>
        <dbReference type="ARBA" id="ARBA00022448"/>
    </source>
</evidence>
<evidence type="ECO:0000256" key="4">
    <source>
        <dbReference type="SAM" id="MobiDB-lite"/>
    </source>
</evidence>
<gene>
    <name evidence="6" type="ORF">OEZ85_012004</name>
</gene>
<dbReference type="Gene3D" id="3.30.460.80">
    <property type="entry name" value="NADH:ubiquinone oxidoreductase, 30kDa subunit"/>
    <property type="match status" value="1"/>
</dbReference>
<keyword evidence="2 3" id="KW-0813">Transport</keyword>
<sequence length="298" mass="33842">MLRQAALQLAKLQQGAQHYGALSCVADTLQSNLRSLAQEFGTLADRPGERSNGAVSAAAAQASSSTSLAETPAAGLEQRREMSLRYARKLDRQTAQYANRNDVVALQGSLSDYLIKVVPSWIKFAVAGPGQSTNVYNEQTLYTSPEHLMPLIRFLRDHINTQFKCLIDITAVDFPERAARFEVVYHLLSPRWNNRIRIKVCVDEVTAVPSITTIYPAADWFERETWDMFGVFFSGHPDLRRILTDYGFQGHPLRKDFPLTGYTEVRYDYGKKRVVSEPLELSQEFRLFSLESPWEMQR</sequence>
<name>A0ABY8TS37_TETOB</name>
<organism evidence="6 7">
    <name type="scientific">Tetradesmus obliquus</name>
    <name type="common">Green alga</name>
    <name type="synonym">Acutodesmus obliquus</name>
    <dbReference type="NCBI Taxonomy" id="3088"/>
    <lineage>
        <taxon>Eukaryota</taxon>
        <taxon>Viridiplantae</taxon>
        <taxon>Chlorophyta</taxon>
        <taxon>core chlorophytes</taxon>
        <taxon>Chlorophyceae</taxon>
        <taxon>CS clade</taxon>
        <taxon>Sphaeropleales</taxon>
        <taxon>Scenedesmaceae</taxon>
        <taxon>Tetradesmus</taxon>
    </lineage>
</organism>
<feature type="compositionally biased region" description="Low complexity" evidence="4">
    <location>
        <begin position="51"/>
        <end position="69"/>
    </location>
</feature>
<keyword evidence="3" id="KW-1278">Translocase</keyword>
<dbReference type="Proteomes" id="UP001244341">
    <property type="component" value="Chromosome 3b"/>
</dbReference>
<evidence type="ECO:0000313" key="6">
    <source>
        <dbReference type="EMBL" id="WIA11920.1"/>
    </source>
</evidence>
<evidence type="ECO:0000256" key="3">
    <source>
        <dbReference type="RuleBase" id="RU003456"/>
    </source>
</evidence>
<dbReference type="NCBIfam" id="TIGR01961">
    <property type="entry name" value="NuoC_fam"/>
    <property type="match status" value="1"/>
</dbReference>
<dbReference type="PANTHER" id="PTHR10884">
    <property type="entry name" value="NADH DEHYDROGENASE UBIQUINONE IRON-SULFUR PROTEIN 3"/>
    <property type="match status" value="1"/>
</dbReference>
<dbReference type="PROSITE" id="PS00542">
    <property type="entry name" value="COMPLEX1_30K"/>
    <property type="match status" value="1"/>
</dbReference>